<dbReference type="GO" id="GO:0005524">
    <property type="term" value="F:ATP binding"/>
    <property type="evidence" value="ECO:0007669"/>
    <property type="project" value="InterPro"/>
</dbReference>
<protein>
    <recommendedName>
        <fullName evidence="1">Protein kinase domain-containing protein</fullName>
    </recommendedName>
</protein>
<dbReference type="InParanoid" id="A0A067MAQ5"/>
<evidence type="ECO:0000313" key="2">
    <source>
        <dbReference type="EMBL" id="KDQ08691.1"/>
    </source>
</evidence>
<dbReference type="HOGENOM" id="CLU_000288_7_22_1"/>
<dbReference type="OrthoDB" id="4062651at2759"/>
<dbReference type="SUPFAM" id="SSF56112">
    <property type="entry name" value="Protein kinase-like (PK-like)"/>
    <property type="match status" value="1"/>
</dbReference>
<dbReference type="InterPro" id="IPR008271">
    <property type="entry name" value="Ser/Thr_kinase_AS"/>
</dbReference>
<feature type="domain" description="Protein kinase" evidence="1">
    <location>
        <begin position="1"/>
        <end position="126"/>
    </location>
</feature>
<dbReference type="InterPro" id="IPR051681">
    <property type="entry name" value="Ser/Thr_Kinases-Pseudokinases"/>
</dbReference>
<evidence type="ECO:0000313" key="3">
    <source>
        <dbReference type="Proteomes" id="UP000027195"/>
    </source>
</evidence>
<dbReference type="InterPro" id="IPR000719">
    <property type="entry name" value="Prot_kinase_dom"/>
</dbReference>
<keyword evidence="3" id="KW-1185">Reference proteome</keyword>
<dbReference type="GO" id="GO:0004674">
    <property type="term" value="F:protein serine/threonine kinase activity"/>
    <property type="evidence" value="ECO:0007669"/>
    <property type="project" value="TreeGrafter"/>
</dbReference>
<organism evidence="2 3">
    <name type="scientific">Botryobasidium botryosum (strain FD-172 SS1)</name>
    <dbReference type="NCBI Taxonomy" id="930990"/>
    <lineage>
        <taxon>Eukaryota</taxon>
        <taxon>Fungi</taxon>
        <taxon>Dikarya</taxon>
        <taxon>Basidiomycota</taxon>
        <taxon>Agaricomycotina</taxon>
        <taxon>Agaricomycetes</taxon>
        <taxon>Cantharellales</taxon>
        <taxon>Botryobasidiaceae</taxon>
        <taxon>Botryobasidium</taxon>
    </lineage>
</organism>
<gene>
    <name evidence="2" type="ORF">BOTBODRAFT_118270</name>
</gene>
<dbReference type="Proteomes" id="UP000027195">
    <property type="component" value="Unassembled WGS sequence"/>
</dbReference>
<feature type="non-terminal residue" evidence="2">
    <location>
        <position position="1"/>
    </location>
</feature>
<evidence type="ECO:0000259" key="1">
    <source>
        <dbReference type="PROSITE" id="PS50011"/>
    </source>
</evidence>
<dbReference type="InterPro" id="IPR011009">
    <property type="entry name" value="Kinase-like_dom_sf"/>
</dbReference>
<dbReference type="Gene3D" id="1.10.510.10">
    <property type="entry name" value="Transferase(Phosphotransferase) domain 1"/>
    <property type="match status" value="1"/>
</dbReference>
<dbReference type="Pfam" id="PF07714">
    <property type="entry name" value="PK_Tyr_Ser-Thr"/>
    <property type="match status" value="1"/>
</dbReference>
<dbReference type="PROSITE" id="PS50011">
    <property type="entry name" value="PROTEIN_KINASE_DOM"/>
    <property type="match status" value="1"/>
</dbReference>
<reference evidence="3" key="1">
    <citation type="journal article" date="2014" name="Proc. Natl. Acad. Sci. U.S.A.">
        <title>Extensive sampling of basidiomycete genomes demonstrates inadequacy of the white-rot/brown-rot paradigm for wood decay fungi.</title>
        <authorList>
            <person name="Riley R."/>
            <person name="Salamov A.A."/>
            <person name="Brown D.W."/>
            <person name="Nagy L.G."/>
            <person name="Floudas D."/>
            <person name="Held B.W."/>
            <person name="Levasseur A."/>
            <person name="Lombard V."/>
            <person name="Morin E."/>
            <person name="Otillar R."/>
            <person name="Lindquist E.A."/>
            <person name="Sun H."/>
            <person name="LaButti K.M."/>
            <person name="Schmutz J."/>
            <person name="Jabbour D."/>
            <person name="Luo H."/>
            <person name="Baker S.E."/>
            <person name="Pisabarro A.G."/>
            <person name="Walton J.D."/>
            <person name="Blanchette R.A."/>
            <person name="Henrissat B."/>
            <person name="Martin F."/>
            <person name="Cullen D."/>
            <person name="Hibbett D.S."/>
            <person name="Grigoriev I.V."/>
        </authorList>
    </citation>
    <scope>NUCLEOTIDE SEQUENCE [LARGE SCALE GENOMIC DNA]</scope>
    <source>
        <strain evidence="3">FD-172 SS1</strain>
    </source>
</reference>
<dbReference type="PANTHER" id="PTHR44329">
    <property type="entry name" value="SERINE/THREONINE-PROTEIN KINASE TNNI3K-RELATED"/>
    <property type="match status" value="1"/>
</dbReference>
<sequence>LLHEAGIWRKLDHPNIIPFLGLPSIDGLPHLMSPLMQNGGADDFVKKNPNANRLRLVSMLHPFIFCTTTPPYIKFVAQTKPQLVQVAQGLNYPHTRDPPVIHGDLKANNILVSEDGSACISDFGLS</sequence>
<dbReference type="EMBL" id="KL198087">
    <property type="protein sequence ID" value="KDQ08691.1"/>
    <property type="molecule type" value="Genomic_DNA"/>
</dbReference>
<dbReference type="AlphaFoldDB" id="A0A067MAQ5"/>
<dbReference type="InterPro" id="IPR001245">
    <property type="entry name" value="Ser-Thr/Tyr_kinase_cat_dom"/>
</dbReference>
<dbReference type="PROSITE" id="PS00108">
    <property type="entry name" value="PROTEIN_KINASE_ST"/>
    <property type="match status" value="1"/>
</dbReference>
<dbReference type="STRING" id="930990.A0A067MAQ5"/>
<accession>A0A067MAQ5</accession>
<proteinExistence type="predicted"/>
<name>A0A067MAQ5_BOTB1</name>